<protein>
    <submittedName>
        <fullName evidence="7">Iron complex transport system substrate-binding protein</fullName>
    </submittedName>
</protein>
<evidence type="ECO:0000313" key="8">
    <source>
        <dbReference type="Proteomes" id="UP000567922"/>
    </source>
</evidence>
<evidence type="ECO:0000256" key="4">
    <source>
        <dbReference type="ARBA" id="ARBA00022729"/>
    </source>
</evidence>
<feature type="domain" description="Fe/B12 periplasmic-binding" evidence="6">
    <location>
        <begin position="62"/>
        <end position="324"/>
    </location>
</feature>
<evidence type="ECO:0000256" key="2">
    <source>
        <dbReference type="ARBA" id="ARBA00008814"/>
    </source>
</evidence>
<dbReference type="PANTHER" id="PTHR30532:SF1">
    <property type="entry name" value="IRON(3+)-HYDROXAMATE-BINDING PROTEIN FHUD"/>
    <property type="match status" value="1"/>
</dbReference>
<dbReference type="PANTHER" id="PTHR30532">
    <property type="entry name" value="IRON III DICITRATE-BINDING PERIPLASMIC PROTEIN"/>
    <property type="match status" value="1"/>
</dbReference>
<feature type="signal peptide" evidence="5">
    <location>
        <begin position="1"/>
        <end position="28"/>
    </location>
</feature>
<comment type="similarity">
    <text evidence="2">Belongs to the bacterial solute-binding protein 8 family.</text>
</comment>
<evidence type="ECO:0000256" key="5">
    <source>
        <dbReference type="SAM" id="SignalP"/>
    </source>
</evidence>
<keyword evidence="3" id="KW-0813">Transport</keyword>
<dbReference type="AlphaFoldDB" id="A0A839RJS5"/>
<dbReference type="GO" id="GO:0030288">
    <property type="term" value="C:outer membrane-bounded periplasmic space"/>
    <property type="evidence" value="ECO:0007669"/>
    <property type="project" value="TreeGrafter"/>
</dbReference>
<comment type="caution">
    <text evidence="7">The sequence shown here is derived from an EMBL/GenBank/DDBJ whole genome shotgun (WGS) entry which is preliminary data.</text>
</comment>
<evidence type="ECO:0000256" key="1">
    <source>
        <dbReference type="ARBA" id="ARBA00004196"/>
    </source>
</evidence>
<comment type="subcellular location">
    <subcellularLocation>
        <location evidence="1">Cell envelope</location>
    </subcellularLocation>
</comment>
<dbReference type="Pfam" id="PF01497">
    <property type="entry name" value="Peripla_BP_2"/>
    <property type="match status" value="1"/>
</dbReference>
<dbReference type="SUPFAM" id="SSF53807">
    <property type="entry name" value="Helical backbone' metal receptor"/>
    <property type="match status" value="1"/>
</dbReference>
<keyword evidence="4 5" id="KW-0732">Signal</keyword>
<dbReference type="OrthoDB" id="9793175at2"/>
<sequence>MIPPSRPALRSAKRFTAAATLPFVALLAASCGNSFGDAGDAETRAFTHSQGATEIPLDPQRIVTTTDQNALLPLLELGITPVGSAGIELDGGQIRFRRTDGYDTTSVKPVGAYGAPNLEKIAALNPDVILGYEYDSDMYDDLSAIAPTVLIQVFDRPLDDALLEFADLVGEKAQAEALQADFRARVDDFLDKLGDRKDTLSISLVSQYEPGQFNRVDIGQATGTVMQALDLLRPAPQQGPGDFEDYSIETLGQHDADVVLVFDYSDDDGQRADNPLFNSPVFAELAATKAGQAYVIDGATTVGAAWGKMTAFLDELERILLAEDVRTDVVIEN</sequence>
<evidence type="ECO:0000313" key="7">
    <source>
        <dbReference type="EMBL" id="MBB3036376.1"/>
    </source>
</evidence>
<name>A0A839RJS5_9ACTN</name>
<dbReference type="Gene3D" id="3.40.50.1980">
    <property type="entry name" value="Nitrogenase molybdenum iron protein domain"/>
    <property type="match status" value="2"/>
</dbReference>
<reference evidence="7 8" key="1">
    <citation type="submission" date="2020-08" db="EMBL/GenBank/DDBJ databases">
        <title>Sequencing the genomes of 1000 actinobacteria strains.</title>
        <authorList>
            <person name="Klenk H.-P."/>
        </authorList>
    </citation>
    <scope>NUCLEOTIDE SEQUENCE [LARGE SCALE GENOMIC DNA]</scope>
    <source>
        <strain evidence="7 8">DSM 45258</strain>
    </source>
</reference>
<dbReference type="EMBL" id="JACHWS010000001">
    <property type="protein sequence ID" value="MBB3036376.1"/>
    <property type="molecule type" value="Genomic_DNA"/>
</dbReference>
<dbReference type="CDD" id="cd01146">
    <property type="entry name" value="FhuD"/>
    <property type="match status" value="1"/>
</dbReference>
<dbReference type="RefSeq" id="WP_064440264.1">
    <property type="nucleotide sequence ID" value="NZ_BDDI01000007.1"/>
</dbReference>
<dbReference type="PROSITE" id="PS50983">
    <property type="entry name" value="FE_B12_PBP"/>
    <property type="match status" value="1"/>
</dbReference>
<evidence type="ECO:0000256" key="3">
    <source>
        <dbReference type="ARBA" id="ARBA00022448"/>
    </source>
</evidence>
<dbReference type="InterPro" id="IPR002491">
    <property type="entry name" value="ABC_transptr_periplasmic_BD"/>
</dbReference>
<dbReference type="InterPro" id="IPR051313">
    <property type="entry name" value="Bact_iron-sidero_bind"/>
</dbReference>
<dbReference type="PROSITE" id="PS51257">
    <property type="entry name" value="PROKAR_LIPOPROTEIN"/>
    <property type="match status" value="1"/>
</dbReference>
<organism evidence="7 8">
    <name type="scientific">Hoyosella altamirensis</name>
    <dbReference type="NCBI Taxonomy" id="616997"/>
    <lineage>
        <taxon>Bacteria</taxon>
        <taxon>Bacillati</taxon>
        <taxon>Actinomycetota</taxon>
        <taxon>Actinomycetes</taxon>
        <taxon>Mycobacteriales</taxon>
        <taxon>Hoyosellaceae</taxon>
        <taxon>Hoyosella</taxon>
    </lineage>
</organism>
<proteinExistence type="inferred from homology"/>
<keyword evidence="8" id="KW-1185">Reference proteome</keyword>
<dbReference type="Proteomes" id="UP000567922">
    <property type="component" value="Unassembled WGS sequence"/>
</dbReference>
<gene>
    <name evidence="7" type="ORF">FHU29_000810</name>
</gene>
<feature type="chain" id="PRO_5032320395" evidence="5">
    <location>
        <begin position="29"/>
        <end position="333"/>
    </location>
</feature>
<evidence type="ECO:0000259" key="6">
    <source>
        <dbReference type="PROSITE" id="PS50983"/>
    </source>
</evidence>
<dbReference type="GO" id="GO:1901678">
    <property type="term" value="P:iron coordination entity transport"/>
    <property type="evidence" value="ECO:0007669"/>
    <property type="project" value="UniProtKB-ARBA"/>
</dbReference>
<accession>A0A839RJS5</accession>